<dbReference type="AlphaFoldDB" id="A0A377J8A3"/>
<dbReference type="RefSeq" id="WP_115660342.1">
    <property type="nucleotide sequence ID" value="NZ_UGHD01000003.1"/>
</dbReference>
<name>A0A377J8A3_GRIHO</name>
<evidence type="ECO:0000313" key="2">
    <source>
        <dbReference type="Proteomes" id="UP000254512"/>
    </source>
</evidence>
<dbReference type="STRING" id="673.AL542_02515"/>
<dbReference type="Proteomes" id="UP000254512">
    <property type="component" value="Unassembled WGS sequence"/>
</dbReference>
<organism evidence="1 2">
    <name type="scientific">Grimontia hollisae</name>
    <name type="common">Vibrio hollisae</name>
    <dbReference type="NCBI Taxonomy" id="673"/>
    <lineage>
        <taxon>Bacteria</taxon>
        <taxon>Pseudomonadati</taxon>
        <taxon>Pseudomonadota</taxon>
        <taxon>Gammaproteobacteria</taxon>
        <taxon>Vibrionales</taxon>
        <taxon>Vibrionaceae</taxon>
        <taxon>Grimontia</taxon>
    </lineage>
</organism>
<proteinExistence type="predicted"/>
<reference evidence="1 2" key="1">
    <citation type="submission" date="2018-06" db="EMBL/GenBank/DDBJ databases">
        <authorList>
            <consortium name="Pathogen Informatics"/>
            <person name="Doyle S."/>
        </authorList>
    </citation>
    <scope>NUCLEOTIDE SEQUENCE [LARGE SCALE GENOMIC DNA]</scope>
    <source>
        <strain evidence="1 2">NCTC11645</strain>
    </source>
</reference>
<evidence type="ECO:0000313" key="1">
    <source>
        <dbReference type="EMBL" id="STO98618.1"/>
    </source>
</evidence>
<gene>
    <name evidence="1" type="ORF">NCTC11645_03606</name>
</gene>
<dbReference type="EMBL" id="UGHD01000003">
    <property type="protein sequence ID" value="STO98618.1"/>
    <property type="molecule type" value="Genomic_DNA"/>
</dbReference>
<sequence length="91" mass="10597">MNDDDILTSENLIEIVENQLADNNPKKVKETQMRLRMTGSTQEEAMEYIACALMVEIYDVAKGGGEFNLKRYEEHLDMLPEMPWQDDLEEQ</sequence>
<accession>A0A377J8A3</accession>
<protein>
    <submittedName>
        <fullName evidence="1">Uncharacterized protein</fullName>
    </submittedName>
</protein>